<gene>
    <name evidence="1" type="ORF">Tco_0940530</name>
</gene>
<proteinExistence type="predicted"/>
<comment type="caution">
    <text evidence="1">The sequence shown here is derived from an EMBL/GenBank/DDBJ whole genome shotgun (WGS) entry which is preliminary data.</text>
</comment>
<keyword evidence="2" id="KW-1185">Reference proteome</keyword>
<evidence type="ECO:0000313" key="2">
    <source>
        <dbReference type="Proteomes" id="UP001151760"/>
    </source>
</evidence>
<protein>
    <submittedName>
        <fullName evidence="1">Zinc finger BED domain-containing protein RICESLEEPER 3</fullName>
    </submittedName>
</protein>
<reference evidence="1" key="2">
    <citation type="submission" date="2022-01" db="EMBL/GenBank/DDBJ databases">
        <authorList>
            <person name="Yamashiro T."/>
            <person name="Shiraishi A."/>
            <person name="Satake H."/>
            <person name="Nakayama K."/>
        </authorList>
    </citation>
    <scope>NUCLEOTIDE SEQUENCE</scope>
</reference>
<evidence type="ECO:0000313" key="1">
    <source>
        <dbReference type="EMBL" id="GJT40665.1"/>
    </source>
</evidence>
<name>A0ABQ5DN95_9ASTR</name>
<dbReference type="InterPro" id="IPR021109">
    <property type="entry name" value="Peptidase_aspartic_dom_sf"/>
</dbReference>
<dbReference type="EMBL" id="BQNB010015494">
    <property type="protein sequence ID" value="GJT40665.1"/>
    <property type="molecule type" value="Genomic_DNA"/>
</dbReference>
<dbReference type="PANTHER" id="PTHR33067:SF9">
    <property type="entry name" value="RNA-DIRECTED DNA POLYMERASE"/>
    <property type="match status" value="1"/>
</dbReference>
<reference evidence="1" key="1">
    <citation type="journal article" date="2022" name="Int. J. Mol. Sci.">
        <title>Draft Genome of Tanacetum Coccineum: Genomic Comparison of Closely Related Tanacetum-Family Plants.</title>
        <authorList>
            <person name="Yamashiro T."/>
            <person name="Shiraishi A."/>
            <person name="Nakayama K."/>
            <person name="Satake H."/>
        </authorList>
    </citation>
    <scope>NUCLEOTIDE SEQUENCE</scope>
</reference>
<organism evidence="1 2">
    <name type="scientific">Tanacetum coccineum</name>
    <dbReference type="NCBI Taxonomy" id="301880"/>
    <lineage>
        <taxon>Eukaryota</taxon>
        <taxon>Viridiplantae</taxon>
        <taxon>Streptophyta</taxon>
        <taxon>Embryophyta</taxon>
        <taxon>Tracheophyta</taxon>
        <taxon>Spermatophyta</taxon>
        <taxon>Magnoliopsida</taxon>
        <taxon>eudicotyledons</taxon>
        <taxon>Gunneridae</taxon>
        <taxon>Pentapetalae</taxon>
        <taxon>asterids</taxon>
        <taxon>campanulids</taxon>
        <taxon>Asterales</taxon>
        <taxon>Asteraceae</taxon>
        <taxon>Asteroideae</taxon>
        <taxon>Anthemideae</taxon>
        <taxon>Anthemidinae</taxon>
        <taxon>Tanacetum</taxon>
    </lineage>
</organism>
<accession>A0ABQ5DN95</accession>
<dbReference type="PANTHER" id="PTHR33067">
    <property type="entry name" value="RNA-DIRECTED DNA POLYMERASE-RELATED"/>
    <property type="match status" value="1"/>
</dbReference>
<dbReference type="Proteomes" id="UP001151760">
    <property type="component" value="Unassembled WGS sequence"/>
</dbReference>
<sequence length="175" mass="20295">MGIVKNVLVIIDKFMFPSDFVVINMLGDPNETMILGRSFLATIHARINVFRGKVSLGIREDKILFDINGNVHYHNVPGEKVYMANSFKEEESFNPLEIGDNMFSYESPLCLEFEKYNNLYDINESNEDTFVCDDDVHEQIIGRKRKTKMDELGMVTWRLHSCKPIRIMGNDTCRF</sequence>
<dbReference type="Gene3D" id="2.40.70.10">
    <property type="entry name" value="Acid Proteases"/>
    <property type="match status" value="1"/>
</dbReference>